<accession>A0ABS7LU65</accession>
<proteinExistence type="predicted"/>
<organism evidence="1 2">
    <name type="scientific">Rhizobium bangladeshense</name>
    <dbReference type="NCBI Taxonomy" id="1138189"/>
    <lineage>
        <taxon>Bacteria</taxon>
        <taxon>Pseudomonadati</taxon>
        <taxon>Pseudomonadota</taxon>
        <taxon>Alphaproteobacteria</taxon>
        <taxon>Hyphomicrobiales</taxon>
        <taxon>Rhizobiaceae</taxon>
        <taxon>Rhizobium/Agrobacterium group</taxon>
        <taxon>Rhizobium</taxon>
    </lineage>
</organism>
<protein>
    <submittedName>
        <fullName evidence="1">PD-(D/E)XK motif protein</fullName>
    </submittedName>
</protein>
<dbReference type="Proteomes" id="UP000720124">
    <property type="component" value="Unassembled WGS sequence"/>
</dbReference>
<sequence>MLKVMENNPWDRLAVGDARRVNGHGNHDYFWIMLEGSRPGVVLKLDAHQELVEPLPILRSIDTRYRVVGDRQSLVISLIDQTLIGLFETFCRDIVAAGEQAAGREEALVRTVQRTRRWHHLLRGGATGELGLEEQMGLVGELAFLRELVANFGPDAACEAWKGPEGASKDFEFPSACIEVKARRAAARPSVSISSLDQLADVDNARLFLRVTDVATAMAPEGMTLHDHVAATIAALQASEFAVTRLDQLLMDIGYDPAHRYDDRRWFIRGNRDFEVMDGFPRITPPLDSGVDNVRYSVGLAECAPFELASPLLDVLQEIGA</sequence>
<evidence type="ECO:0000313" key="2">
    <source>
        <dbReference type="Proteomes" id="UP000720124"/>
    </source>
</evidence>
<comment type="caution">
    <text evidence="1">The sequence shown here is derived from an EMBL/GenBank/DDBJ whole genome shotgun (WGS) entry which is preliminary data.</text>
</comment>
<dbReference type="InterPro" id="IPR025534">
    <property type="entry name" value="DUF4420"/>
</dbReference>
<gene>
    <name evidence="1" type="ORF">HJA87_30555</name>
</gene>
<keyword evidence="2" id="KW-1185">Reference proteome</keyword>
<name>A0ABS7LU65_9HYPH</name>
<dbReference type="Pfam" id="PF14390">
    <property type="entry name" value="DUF4420"/>
    <property type="match status" value="1"/>
</dbReference>
<reference evidence="1 2" key="1">
    <citation type="submission" date="2020-06" db="EMBL/GenBank/DDBJ databases">
        <title>Global-level population genomics: horizontal gene transfer, symbiosis and evolution in Rhizobia.</title>
        <authorList>
            <person name="Gai Y."/>
        </authorList>
    </citation>
    <scope>NUCLEOTIDE SEQUENCE [LARGE SCALE GENOMIC DNA]</scope>
    <source>
        <strain evidence="1 2">PLR6_1b</strain>
    </source>
</reference>
<dbReference type="RefSeq" id="WP_222012528.1">
    <property type="nucleotide sequence ID" value="NZ_JABTXI010000020.1"/>
</dbReference>
<dbReference type="EMBL" id="JABTXI010000020">
    <property type="protein sequence ID" value="MBY3594173.1"/>
    <property type="molecule type" value="Genomic_DNA"/>
</dbReference>
<evidence type="ECO:0000313" key="1">
    <source>
        <dbReference type="EMBL" id="MBY3594173.1"/>
    </source>
</evidence>